<proteinExistence type="predicted"/>
<evidence type="ECO:0000313" key="2">
    <source>
        <dbReference type="EMBL" id="KAK3747703.1"/>
    </source>
</evidence>
<organism evidence="2 3">
    <name type="scientific">Elysia crispata</name>
    <name type="common">lettuce slug</name>
    <dbReference type="NCBI Taxonomy" id="231223"/>
    <lineage>
        <taxon>Eukaryota</taxon>
        <taxon>Metazoa</taxon>
        <taxon>Spiralia</taxon>
        <taxon>Lophotrochozoa</taxon>
        <taxon>Mollusca</taxon>
        <taxon>Gastropoda</taxon>
        <taxon>Heterobranchia</taxon>
        <taxon>Euthyneura</taxon>
        <taxon>Panpulmonata</taxon>
        <taxon>Sacoglossa</taxon>
        <taxon>Placobranchoidea</taxon>
        <taxon>Plakobranchidae</taxon>
        <taxon>Elysia</taxon>
    </lineage>
</organism>
<accession>A0AAE0YJ01</accession>
<feature type="region of interest" description="Disordered" evidence="1">
    <location>
        <begin position="1"/>
        <end position="30"/>
    </location>
</feature>
<sequence>MELSRRDDSAGLSTSGRMQTTQNKARDATRRLRKSLTIEHHLANYIVLVHPETVDRHHICLCHTVTTMMRRRASVTTGKQHKCATGLFTSRDPLQSPITAPESVSYRHDNDEEDDVCDDQETT</sequence>
<name>A0AAE0YJ01_9GAST</name>
<gene>
    <name evidence="2" type="ORF">RRG08_024850</name>
</gene>
<feature type="compositionally biased region" description="Acidic residues" evidence="1">
    <location>
        <begin position="111"/>
        <end position="123"/>
    </location>
</feature>
<dbReference type="Proteomes" id="UP001283361">
    <property type="component" value="Unassembled WGS sequence"/>
</dbReference>
<dbReference type="EMBL" id="JAWDGP010006075">
    <property type="protein sequence ID" value="KAK3747703.1"/>
    <property type="molecule type" value="Genomic_DNA"/>
</dbReference>
<reference evidence="2" key="1">
    <citation type="journal article" date="2023" name="G3 (Bethesda)">
        <title>A reference genome for the long-term kleptoplast-retaining sea slug Elysia crispata morphotype clarki.</title>
        <authorList>
            <person name="Eastman K.E."/>
            <person name="Pendleton A.L."/>
            <person name="Shaikh M.A."/>
            <person name="Suttiyut T."/>
            <person name="Ogas R."/>
            <person name="Tomko P."/>
            <person name="Gavelis G."/>
            <person name="Widhalm J.R."/>
            <person name="Wisecaver J.H."/>
        </authorList>
    </citation>
    <scope>NUCLEOTIDE SEQUENCE</scope>
    <source>
        <strain evidence="2">ECLA1</strain>
    </source>
</reference>
<comment type="caution">
    <text evidence="2">The sequence shown here is derived from an EMBL/GenBank/DDBJ whole genome shotgun (WGS) entry which is preliminary data.</text>
</comment>
<dbReference type="AlphaFoldDB" id="A0AAE0YJ01"/>
<keyword evidence="3" id="KW-1185">Reference proteome</keyword>
<protein>
    <submittedName>
        <fullName evidence="2">Uncharacterized protein</fullName>
    </submittedName>
</protein>
<evidence type="ECO:0000313" key="3">
    <source>
        <dbReference type="Proteomes" id="UP001283361"/>
    </source>
</evidence>
<feature type="compositionally biased region" description="Polar residues" evidence="1">
    <location>
        <begin position="11"/>
        <end position="23"/>
    </location>
</feature>
<feature type="region of interest" description="Disordered" evidence="1">
    <location>
        <begin position="88"/>
        <end position="123"/>
    </location>
</feature>
<evidence type="ECO:0000256" key="1">
    <source>
        <dbReference type="SAM" id="MobiDB-lite"/>
    </source>
</evidence>